<feature type="compositionally biased region" description="Basic and acidic residues" evidence="1">
    <location>
        <begin position="17"/>
        <end position="28"/>
    </location>
</feature>
<dbReference type="OrthoDB" id="9451547at2759"/>
<accession>A0A316VCF9</accession>
<dbReference type="GeneID" id="37024079"/>
<feature type="region of interest" description="Disordered" evidence="1">
    <location>
        <begin position="227"/>
        <end position="371"/>
    </location>
</feature>
<protein>
    <submittedName>
        <fullName evidence="2">Uncharacterized protein</fullName>
    </submittedName>
</protein>
<reference evidence="2 3" key="1">
    <citation type="journal article" date="2018" name="Mol. Biol. Evol.">
        <title>Broad Genomic Sampling Reveals a Smut Pathogenic Ancestry of the Fungal Clade Ustilaginomycotina.</title>
        <authorList>
            <person name="Kijpornyongpan T."/>
            <person name="Mondo S.J."/>
            <person name="Barry K."/>
            <person name="Sandor L."/>
            <person name="Lee J."/>
            <person name="Lipzen A."/>
            <person name="Pangilinan J."/>
            <person name="LaButti K."/>
            <person name="Hainaut M."/>
            <person name="Henrissat B."/>
            <person name="Grigoriev I.V."/>
            <person name="Spatafora J.W."/>
            <person name="Aime M.C."/>
        </authorList>
    </citation>
    <scope>NUCLEOTIDE SEQUENCE [LARGE SCALE GENOMIC DNA]</scope>
    <source>
        <strain evidence="2 3">MCA 3882</strain>
    </source>
</reference>
<dbReference type="EMBL" id="KZ819603">
    <property type="protein sequence ID" value="PWN35319.1"/>
    <property type="molecule type" value="Genomic_DNA"/>
</dbReference>
<feature type="region of interest" description="Disordered" evidence="1">
    <location>
        <begin position="1"/>
        <end position="143"/>
    </location>
</feature>
<evidence type="ECO:0000256" key="1">
    <source>
        <dbReference type="SAM" id="MobiDB-lite"/>
    </source>
</evidence>
<evidence type="ECO:0000313" key="3">
    <source>
        <dbReference type="Proteomes" id="UP000245771"/>
    </source>
</evidence>
<name>A0A316VCF9_9BASI</name>
<feature type="compositionally biased region" description="Low complexity" evidence="1">
    <location>
        <begin position="354"/>
        <end position="369"/>
    </location>
</feature>
<feature type="compositionally biased region" description="Basic and acidic residues" evidence="1">
    <location>
        <begin position="1"/>
        <end position="10"/>
    </location>
</feature>
<dbReference type="RefSeq" id="XP_025355621.1">
    <property type="nucleotide sequence ID" value="XM_025502298.1"/>
</dbReference>
<sequence>MSKQRGEKHGRAQSAISRDDAKRIRDDETIVSEMSVDHWLPTSSTNETSKKAGKRRQASEEEDSATELGNDDDLSNTIEDDEEWLAKQSAQKKNTGKVARTGNVDSPSHHKRRVKGRKDPFITSPPGTKARGKRILDDSDDHEIGDEWTDLNGLRWRMGDDRELRREAIVVEMRFKYPDMPKDSRHPDAKIKIPVHVEKFLTEQEYDDMKSKKLLGFQELERQREIEEAEAKKREKEEEEARERQRAIAERGDRTIATPKKVRDVYALYDSPFKRPSISPLRGVLPSPMQRSRSTSSVSSTHSSSSKASVPHKRLSLSMGSGNSSKVNPPESPETKKVPMSAPPKRSSNSLRIPLSSPSSQNNSSPSPLKRLLGSLGSVVARTKREESLLKILKEEDERKKKRESSLVK</sequence>
<feature type="compositionally biased region" description="Basic and acidic residues" evidence="1">
    <location>
        <begin position="227"/>
        <end position="254"/>
    </location>
</feature>
<dbReference type="STRING" id="1280837.A0A316VCF9"/>
<organism evidence="2 3">
    <name type="scientific">Meira miltonrushii</name>
    <dbReference type="NCBI Taxonomy" id="1280837"/>
    <lineage>
        <taxon>Eukaryota</taxon>
        <taxon>Fungi</taxon>
        <taxon>Dikarya</taxon>
        <taxon>Basidiomycota</taxon>
        <taxon>Ustilaginomycotina</taxon>
        <taxon>Exobasidiomycetes</taxon>
        <taxon>Exobasidiales</taxon>
        <taxon>Brachybasidiaceae</taxon>
        <taxon>Meira</taxon>
    </lineage>
</organism>
<gene>
    <name evidence="2" type="ORF">FA14DRAFT_40103</name>
</gene>
<proteinExistence type="predicted"/>
<evidence type="ECO:0000313" key="2">
    <source>
        <dbReference type="EMBL" id="PWN35319.1"/>
    </source>
</evidence>
<keyword evidence="3" id="KW-1185">Reference proteome</keyword>
<feature type="compositionally biased region" description="Polar residues" evidence="1">
    <location>
        <begin position="318"/>
        <end position="327"/>
    </location>
</feature>
<dbReference type="AlphaFoldDB" id="A0A316VCF9"/>
<feature type="compositionally biased region" description="Low complexity" evidence="1">
    <location>
        <begin position="287"/>
        <end position="309"/>
    </location>
</feature>
<feature type="compositionally biased region" description="Acidic residues" evidence="1">
    <location>
        <begin position="60"/>
        <end position="83"/>
    </location>
</feature>
<dbReference type="Proteomes" id="UP000245771">
    <property type="component" value="Unassembled WGS sequence"/>
</dbReference>
<dbReference type="InParanoid" id="A0A316VCF9"/>